<dbReference type="Proteomes" id="UP000199492">
    <property type="component" value="Unassembled WGS sequence"/>
</dbReference>
<organism evidence="2 3">
    <name type="scientific">Winogradskyella thalassocola</name>
    <dbReference type="NCBI Taxonomy" id="262004"/>
    <lineage>
        <taxon>Bacteria</taxon>
        <taxon>Pseudomonadati</taxon>
        <taxon>Bacteroidota</taxon>
        <taxon>Flavobacteriia</taxon>
        <taxon>Flavobacteriales</taxon>
        <taxon>Flavobacteriaceae</taxon>
        <taxon>Winogradskyella</taxon>
    </lineage>
</organism>
<sequence>MKTSKLLTSISLTFIMLISLNVNAQEFEKMDKSIMDRAYYPANAPKRTFEKTDEAKKLAEPQIRVTYSRPAKKGREVFGKLLKFGKAWRVGANESTEILFVNDVTFGGKDIKAGRYSIIIIPTENEWTLKLNTELDGWGNYGYDETKDIASVSVPVTKSKKEIENLSIALYKTSDNTVNLKIGWDTTIAEFPITLK</sequence>
<keyword evidence="1" id="KW-0732">Signal</keyword>
<evidence type="ECO:0000256" key="1">
    <source>
        <dbReference type="SAM" id="SignalP"/>
    </source>
</evidence>
<feature type="signal peptide" evidence="1">
    <location>
        <begin position="1"/>
        <end position="24"/>
    </location>
</feature>
<protein>
    <recommendedName>
        <fullName evidence="4">DUF2911 domain-containing protein</fullName>
    </recommendedName>
</protein>
<dbReference type="InterPro" id="IPR021314">
    <property type="entry name" value="DUF2911"/>
</dbReference>
<reference evidence="3" key="1">
    <citation type="submission" date="2016-10" db="EMBL/GenBank/DDBJ databases">
        <authorList>
            <person name="Varghese N."/>
            <person name="Submissions S."/>
        </authorList>
    </citation>
    <scope>NUCLEOTIDE SEQUENCE [LARGE SCALE GENOMIC DNA]</scope>
    <source>
        <strain evidence="3">DSM 15363</strain>
    </source>
</reference>
<keyword evidence="3" id="KW-1185">Reference proteome</keyword>
<dbReference type="AlphaFoldDB" id="A0A1G8IAA5"/>
<dbReference type="OrthoDB" id="187854at2"/>
<dbReference type="Pfam" id="PF11138">
    <property type="entry name" value="DUF2911"/>
    <property type="match status" value="1"/>
</dbReference>
<accession>A0A1G8IAA5</accession>
<evidence type="ECO:0008006" key="4">
    <source>
        <dbReference type="Google" id="ProtNLM"/>
    </source>
</evidence>
<proteinExistence type="predicted"/>
<dbReference type="RefSeq" id="WP_092469619.1">
    <property type="nucleotide sequence ID" value="NZ_FNCZ01000007.1"/>
</dbReference>
<feature type="chain" id="PRO_5011730011" description="DUF2911 domain-containing protein" evidence="1">
    <location>
        <begin position="25"/>
        <end position="196"/>
    </location>
</feature>
<evidence type="ECO:0000313" key="2">
    <source>
        <dbReference type="EMBL" id="SDI15792.1"/>
    </source>
</evidence>
<name>A0A1G8IAA5_9FLAO</name>
<gene>
    <name evidence="2" type="ORF">SAMN04489796_107185</name>
</gene>
<evidence type="ECO:0000313" key="3">
    <source>
        <dbReference type="Proteomes" id="UP000199492"/>
    </source>
</evidence>
<dbReference type="STRING" id="262004.SAMN04489796_107185"/>
<dbReference type="EMBL" id="FNCZ01000007">
    <property type="protein sequence ID" value="SDI15792.1"/>
    <property type="molecule type" value="Genomic_DNA"/>
</dbReference>